<sequence length="104" mass="10757">MTAGLCTGGAAVLLGPRAMCLVPYVISMPTILVGLPGAGMLMAFRTMPRAFRRPSATNGSLWDACLVAGATGGYGLGCLGVLAIPPAWDIASRINRPHRETTNN</sequence>
<proteinExistence type="predicted"/>
<evidence type="ECO:0000313" key="2">
    <source>
        <dbReference type="EMBL" id="AVK76069.1"/>
    </source>
</evidence>
<keyword evidence="1" id="KW-0472">Membrane</keyword>
<dbReference type="Proteomes" id="UP000249287">
    <property type="component" value="Segment"/>
</dbReference>
<dbReference type="KEGG" id="vg:36842782"/>
<keyword evidence="1" id="KW-1133">Transmembrane helix</keyword>
<protein>
    <submittedName>
        <fullName evidence="2">Uncharacterized protein</fullName>
    </submittedName>
</protein>
<name>A0A2U7UC75_9VIRU</name>
<dbReference type="RefSeq" id="YP_009482072.1">
    <property type="nucleotide sequence ID" value="NC_037666.1"/>
</dbReference>
<gene>
    <name evidence="2" type="ORF">pneo_cds_462</name>
</gene>
<organism evidence="2">
    <name type="scientific">Pandoravirus neocaledonia</name>
    <dbReference type="NCBI Taxonomy" id="2107708"/>
    <lineage>
        <taxon>Viruses</taxon>
        <taxon>Pandoravirus</taxon>
    </lineage>
</organism>
<dbReference type="EMBL" id="MG011690">
    <property type="protein sequence ID" value="AVK76069.1"/>
    <property type="molecule type" value="Genomic_DNA"/>
</dbReference>
<keyword evidence="1" id="KW-0812">Transmembrane</keyword>
<feature type="transmembrane region" description="Helical" evidence="1">
    <location>
        <begin position="21"/>
        <end position="44"/>
    </location>
</feature>
<dbReference type="GeneID" id="36842782"/>
<evidence type="ECO:0000256" key="1">
    <source>
        <dbReference type="SAM" id="Phobius"/>
    </source>
</evidence>
<reference evidence="2" key="1">
    <citation type="journal article" date="2018" name="Nat. Commun.">
        <title>Diversity and evolution of the emerging Pandoraviridae family.</title>
        <authorList>
            <person name="Legendre M."/>
            <person name="Fabre E."/>
            <person name="Poirot O."/>
            <person name="Jeudy S."/>
            <person name="Lartigue A."/>
            <person name="Alempic J.M."/>
            <person name="Beucher L."/>
            <person name="Philippe N."/>
            <person name="Bertaux L."/>
            <person name="Christo-Foroux E."/>
            <person name="Labadie K."/>
            <person name="Coute Y."/>
            <person name="Abergel C."/>
            <person name="Claverie J.M."/>
        </authorList>
    </citation>
    <scope>NUCLEOTIDE SEQUENCE [LARGE SCALE GENOMIC DNA]</scope>
    <source>
        <strain evidence="2">Neocaledonia</strain>
    </source>
</reference>
<accession>A0A2U7UC75</accession>